<dbReference type="InterPro" id="IPR011701">
    <property type="entry name" value="MFS"/>
</dbReference>
<evidence type="ECO:0000256" key="2">
    <source>
        <dbReference type="ARBA" id="ARBA00022448"/>
    </source>
</evidence>
<keyword evidence="3 6" id="KW-0812">Transmembrane</keyword>
<feature type="transmembrane region" description="Helical" evidence="6">
    <location>
        <begin position="165"/>
        <end position="188"/>
    </location>
</feature>
<feature type="transmembrane region" description="Helical" evidence="6">
    <location>
        <begin position="398"/>
        <end position="423"/>
    </location>
</feature>
<feature type="transmembrane region" description="Helical" evidence="6">
    <location>
        <begin position="208"/>
        <end position="228"/>
    </location>
</feature>
<dbReference type="FunFam" id="1.20.1250.20:FF:000057">
    <property type="entry name" value="MFS general substrate transporter"/>
    <property type="match status" value="1"/>
</dbReference>
<dbReference type="Pfam" id="PF07690">
    <property type="entry name" value="MFS_1"/>
    <property type="match status" value="1"/>
</dbReference>
<gene>
    <name evidence="8" type="ORF">F5147DRAFT_775789</name>
</gene>
<dbReference type="GO" id="GO:0016020">
    <property type="term" value="C:membrane"/>
    <property type="evidence" value="ECO:0007669"/>
    <property type="project" value="UniProtKB-SubCell"/>
</dbReference>
<dbReference type="RefSeq" id="XP_041290785.1">
    <property type="nucleotide sequence ID" value="XM_041441773.1"/>
</dbReference>
<evidence type="ECO:0000313" key="8">
    <source>
        <dbReference type="EMBL" id="KAG2104080.1"/>
    </source>
</evidence>
<evidence type="ECO:0000256" key="5">
    <source>
        <dbReference type="ARBA" id="ARBA00023136"/>
    </source>
</evidence>
<evidence type="ECO:0000256" key="3">
    <source>
        <dbReference type="ARBA" id="ARBA00022692"/>
    </source>
</evidence>
<keyword evidence="5 6" id="KW-0472">Membrane</keyword>
<evidence type="ECO:0000256" key="1">
    <source>
        <dbReference type="ARBA" id="ARBA00004141"/>
    </source>
</evidence>
<dbReference type="InterPro" id="IPR020846">
    <property type="entry name" value="MFS_dom"/>
</dbReference>
<reference evidence="8" key="1">
    <citation type="journal article" date="2020" name="New Phytol.">
        <title>Comparative genomics reveals dynamic genome evolution in host specialist ectomycorrhizal fungi.</title>
        <authorList>
            <person name="Lofgren L.A."/>
            <person name="Nguyen N.H."/>
            <person name="Vilgalys R."/>
            <person name="Ruytinx J."/>
            <person name="Liao H.L."/>
            <person name="Branco S."/>
            <person name="Kuo A."/>
            <person name="LaButti K."/>
            <person name="Lipzen A."/>
            <person name="Andreopoulos W."/>
            <person name="Pangilinan J."/>
            <person name="Riley R."/>
            <person name="Hundley H."/>
            <person name="Na H."/>
            <person name="Barry K."/>
            <person name="Grigoriev I.V."/>
            <person name="Stajich J.E."/>
            <person name="Kennedy P.G."/>
        </authorList>
    </citation>
    <scope>NUCLEOTIDE SEQUENCE</scope>
    <source>
        <strain evidence="8">FC423</strain>
    </source>
</reference>
<dbReference type="PANTHER" id="PTHR43791">
    <property type="entry name" value="PERMEASE-RELATED"/>
    <property type="match status" value="1"/>
</dbReference>
<dbReference type="PANTHER" id="PTHR43791:SF6">
    <property type="entry name" value="TRANSPORTER, PUTATIVE (AFU_ORTHOLOGUE AFUA_1G16690)-RELATED"/>
    <property type="match status" value="1"/>
</dbReference>
<keyword evidence="9" id="KW-1185">Reference proteome</keyword>
<dbReference type="Gene3D" id="1.20.1250.20">
    <property type="entry name" value="MFS general substrate transporter like domains"/>
    <property type="match status" value="2"/>
</dbReference>
<dbReference type="PROSITE" id="PS50850">
    <property type="entry name" value="MFS"/>
    <property type="match status" value="1"/>
</dbReference>
<comment type="caution">
    <text evidence="8">The sequence shown here is derived from an EMBL/GenBank/DDBJ whole genome shotgun (WGS) entry which is preliminary data.</text>
</comment>
<name>A0A9P7JS48_9AGAM</name>
<accession>A0A9P7JS48</accession>
<dbReference type="AlphaFoldDB" id="A0A9P7JS48"/>
<dbReference type="FunFam" id="1.20.1250.20:FF:000013">
    <property type="entry name" value="MFS general substrate transporter"/>
    <property type="match status" value="1"/>
</dbReference>
<evidence type="ECO:0000256" key="4">
    <source>
        <dbReference type="ARBA" id="ARBA00022989"/>
    </source>
</evidence>
<dbReference type="GeneID" id="64704032"/>
<evidence type="ECO:0000259" key="7">
    <source>
        <dbReference type="PROSITE" id="PS50850"/>
    </source>
</evidence>
<dbReference type="Proteomes" id="UP000823399">
    <property type="component" value="Unassembled WGS sequence"/>
</dbReference>
<organism evidence="8 9">
    <name type="scientific">Suillus discolor</name>
    <dbReference type="NCBI Taxonomy" id="1912936"/>
    <lineage>
        <taxon>Eukaryota</taxon>
        <taxon>Fungi</taxon>
        <taxon>Dikarya</taxon>
        <taxon>Basidiomycota</taxon>
        <taxon>Agaricomycotina</taxon>
        <taxon>Agaricomycetes</taxon>
        <taxon>Agaricomycetidae</taxon>
        <taxon>Boletales</taxon>
        <taxon>Suillineae</taxon>
        <taxon>Suillaceae</taxon>
        <taxon>Suillus</taxon>
    </lineage>
</organism>
<dbReference type="GO" id="GO:0022857">
    <property type="term" value="F:transmembrane transporter activity"/>
    <property type="evidence" value="ECO:0007669"/>
    <property type="project" value="InterPro"/>
</dbReference>
<feature type="transmembrane region" description="Helical" evidence="6">
    <location>
        <begin position="429"/>
        <end position="452"/>
    </location>
</feature>
<keyword evidence="4 6" id="KW-1133">Transmembrane helix</keyword>
<feature type="transmembrane region" description="Helical" evidence="6">
    <location>
        <begin position="79"/>
        <end position="97"/>
    </location>
</feature>
<dbReference type="EMBL" id="JABBWM010000042">
    <property type="protein sequence ID" value="KAG2104080.1"/>
    <property type="molecule type" value="Genomic_DNA"/>
</dbReference>
<dbReference type="OrthoDB" id="2985014at2759"/>
<comment type="subcellular location">
    <subcellularLocation>
        <location evidence="1">Membrane</location>
        <topology evidence="1">Multi-pass membrane protein</topology>
    </subcellularLocation>
</comment>
<feature type="domain" description="Major facilitator superfamily (MFS) profile" evidence="7">
    <location>
        <begin position="42"/>
        <end position="454"/>
    </location>
</feature>
<feature type="transmembrane region" description="Helical" evidence="6">
    <location>
        <begin position="308"/>
        <end position="328"/>
    </location>
</feature>
<keyword evidence="2" id="KW-0813">Transport</keyword>
<feature type="transmembrane region" description="Helical" evidence="6">
    <location>
        <begin position="134"/>
        <end position="156"/>
    </location>
</feature>
<evidence type="ECO:0000256" key="6">
    <source>
        <dbReference type="SAM" id="Phobius"/>
    </source>
</evidence>
<feature type="transmembrane region" description="Helical" evidence="6">
    <location>
        <begin position="340"/>
        <end position="363"/>
    </location>
</feature>
<proteinExistence type="predicted"/>
<sequence length="482" mass="54057">MTTLSHAKVAEYMHNDFSSGVPSQLEARNDLERRLLRKLDLRMSLVIVLYALNFVDRANASSARLGTFEQDLHLQGNQYATILSILYVGYILMQVPANMVMHWLEKPSILIPSSMVVWGLVSTLTGITKNYTGILLARFFLGFVEAPFYPGVLYLISGWYKRDELAVRTTLVTCGSVLASGFGSVFASGILTGMQGKLGQAAWRQETWLFYIEGGATILVAICAFFILPDFPHNTKWLTAEERALAISRLAEDGTDELGKRTTMQGLQDAVCDWKVWWFSVALIIQFVALSFVIYFPTIVATLGYDTMNTLLLCAPPWVFSTIVAFVISRYSDKMQKRYVFLVASSSLAGVGFIISICTMNTAARYTSVFLMAQISAAYMVIWGWINNIFAREPAKRAVAIALINGLSQTGNIIGAFVWPINWGPTYRYSYAICLAALVVSTTMFGVMYLYLRRVNERIERDERNAKDTNKLLHPIGFRYLV</sequence>
<protein>
    <submittedName>
        <fullName evidence="8">Major facilitator superfamily domain-containing protein</fullName>
    </submittedName>
</protein>
<evidence type="ECO:0000313" key="9">
    <source>
        <dbReference type="Proteomes" id="UP000823399"/>
    </source>
</evidence>
<feature type="transmembrane region" description="Helical" evidence="6">
    <location>
        <begin position="276"/>
        <end position="296"/>
    </location>
</feature>
<feature type="transmembrane region" description="Helical" evidence="6">
    <location>
        <begin position="369"/>
        <end position="386"/>
    </location>
</feature>
<dbReference type="SUPFAM" id="SSF103473">
    <property type="entry name" value="MFS general substrate transporter"/>
    <property type="match status" value="1"/>
</dbReference>
<dbReference type="InterPro" id="IPR036259">
    <property type="entry name" value="MFS_trans_sf"/>
</dbReference>